<organism evidence="2 3">
    <name type="scientific">Candidatus Curtissbacteria bacterium RIFCSPHIGHO2_02_FULL_40_17</name>
    <dbReference type="NCBI Taxonomy" id="1797715"/>
    <lineage>
        <taxon>Bacteria</taxon>
        <taxon>Candidatus Curtissiibacteriota</taxon>
    </lineage>
</organism>
<evidence type="ECO:0000256" key="1">
    <source>
        <dbReference type="SAM" id="Phobius"/>
    </source>
</evidence>
<keyword evidence="1" id="KW-0812">Transmembrane</keyword>
<feature type="transmembrane region" description="Helical" evidence="1">
    <location>
        <begin position="325"/>
        <end position="344"/>
    </location>
</feature>
<feature type="transmembrane region" description="Helical" evidence="1">
    <location>
        <begin position="364"/>
        <end position="380"/>
    </location>
</feature>
<feature type="transmembrane region" description="Helical" evidence="1">
    <location>
        <begin position="624"/>
        <end position="643"/>
    </location>
</feature>
<dbReference type="PANTHER" id="PTHR38454">
    <property type="entry name" value="INTEGRAL MEMBRANE PROTEIN-RELATED"/>
    <property type="match status" value="1"/>
</dbReference>
<name>A0A1F5GHU4_9BACT</name>
<dbReference type="PANTHER" id="PTHR38454:SF1">
    <property type="entry name" value="INTEGRAL MEMBRANE PROTEIN"/>
    <property type="match status" value="1"/>
</dbReference>
<keyword evidence="1" id="KW-0472">Membrane</keyword>
<feature type="transmembrane region" description="Helical" evidence="1">
    <location>
        <begin position="387"/>
        <end position="405"/>
    </location>
</feature>
<feature type="transmembrane region" description="Helical" evidence="1">
    <location>
        <begin position="199"/>
        <end position="215"/>
    </location>
</feature>
<keyword evidence="1" id="KW-1133">Transmembrane helix</keyword>
<dbReference type="InterPro" id="IPR018580">
    <property type="entry name" value="Uncharacterised_YfhO"/>
</dbReference>
<sequence>MIFSDKFHKNFKNPVLVIVLLIILFFTPFIFKPELLTERDNDLGRTYVPLFSFLKISVTSHNQIPLWRPDQMMGETFIGNPLSSLFYPANIIFLLLEIKIALIAYLLLHFLLAGVFTFFAAKSYKLSAHASIAAALFYAFSNKLLLHLSAGHITMIAAFSYFPLLFLSLRLGILKKNFKWIIIGSIALSATYINYPTIFYYSIIFSVVYFCFRIFTRSEKLYSSIKLIIFKYLSRFLLMFVIMLGLSTIVIVPQLEFAPLSTRPQLNLEDVAIPLWNLKRFLTSLLFPYLSFESLNHESFLYLGIVPTVLAALGFLKFSNRKKMAIIIIGILTLMFVAGLSTPLFKMAYELLPFLKYSRVTTRLWFITAFVIALTSAIAIDRLKSKVLVYLLLGLFLLEAFYIGYKKIFVVPYLDFKKESIYQFLESDNDIFRIYCTSYCFNPQLLSKYNLQILNGENPIQQQGLVRFIERAGNYSYSNFAVIFPPYPVWQNENPPIPDANLLGLANVKYIGSTYDLVNIDFELIQNFDDIKIYKNNKYKKRAFFEHSSENVTVTSYKPNEIELRFKKSSDFRNLILSENYYPGWSAYVDGQKLDVGKYMDVFRKVTVPPNSDSVVFKYQPANYAMGKTLTFGTIILLLIYSFQKFRKKGD</sequence>
<dbReference type="EMBL" id="MFBE01000015">
    <property type="protein sequence ID" value="OGD91424.1"/>
    <property type="molecule type" value="Genomic_DNA"/>
</dbReference>
<dbReference type="STRING" id="1797715.A3D81_01335"/>
<evidence type="ECO:0008006" key="4">
    <source>
        <dbReference type="Google" id="ProtNLM"/>
    </source>
</evidence>
<dbReference type="AlphaFoldDB" id="A0A1F5GHU4"/>
<protein>
    <recommendedName>
        <fullName evidence="4">Membrane protein 6-pyruvoyl-tetrahydropterin synthase-related domain-containing protein</fullName>
    </recommendedName>
</protein>
<reference evidence="2 3" key="1">
    <citation type="journal article" date="2016" name="Nat. Commun.">
        <title>Thousands of microbial genomes shed light on interconnected biogeochemical processes in an aquifer system.</title>
        <authorList>
            <person name="Anantharaman K."/>
            <person name="Brown C.T."/>
            <person name="Hug L.A."/>
            <person name="Sharon I."/>
            <person name="Castelle C.J."/>
            <person name="Probst A.J."/>
            <person name="Thomas B.C."/>
            <person name="Singh A."/>
            <person name="Wilkins M.J."/>
            <person name="Karaoz U."/>
            <person name="Brodie E.L."/>
            <person name="Williams K.H."/>
            <person name="Hubbard S.S."/>
            <person name="Banfield J.F."/>
        </authorList>
    </citation>
    <scope>NUCLEOTIDE SEQUENCE [LARGE SCALE GENOMIC DNA]</scope>
</reference>
<dbReference type="Pfam" id="PF09586">
    <property type="entry name" value="YfhO"/>
    <property type="match status" value="2"/>
</dbReference>
<comment type="caution">
    <text evidence="2">The sequence shown here is derived from an EMBL/GenBank/DDBJ whole genome shotgun (WGS) entry which is preliminary data.</text>
</comment>
<feature type="transmembrane region" description="Helical" evidence="1">
    <location>
        <begin position="299"/>
        <end position="318"/>
    </location>
</feature>
<accession>A0A1F5GHU4</accession>
<gene>
    <name evidence="2" type="ORF">A3D81_01335</name>
</gene>
<evidence type="ECO:0000313" key="3">
    <source>
        <dbReference type="Proteomes" id="UP000178492"/>
    </source>
</evidence>
<feature type="transmembrane region" description="Helical" evidence="1">
    <location>
        <begin position="236"/>
        <end position="255"/>
    </location>
</feature>
<proteinExistence type="predicted"/>
<feature type="transmembrane region" description="Helical" evidence="1">
    <location>
        <begin position="144"/>
        <end position="165"/>
    </location>
</feature>
<dbReference type="Proteomes" id="UP000178492">
    <property type="component" value="Unassembled WGS sequence"/>
</dbReference>
<evidence type="ECO:0000313" key="2">
    <source>
        <dbReference type="EMBL" id="OGD91424.1"/>
    </source>
</evidence>
<feature type="transmembrane region" description="Helical" evidence="1">
    <location>
        <begin position="12"/>
        <end position="31"/>
    </location>
</feature>